<organism evidence="2 3">
    <name type="scientific">Rhizoctonia solani</name>
    <dbReference type="NCBI Taxonomy" id="456999"/>
    <lineage>
        <taxon>Eukaryota</taxon>
        <taxon>Fungi</taxon>
        <taxon>Dikarya</taxon>
        <taxon>Basidiomycota</taxon>
        <taxon>Agaricomycotina</taxon>
        <taxon>Agaricomycetes</taxon>
        <taxon>Cantharellales</taxon>
        <taxon>Ceratobasidiaceae</taxon>
        <taxon>Rhizoctonia</taxon>
    </lineage>
</organism>
<keyword evidence="2" id="KW-0547">Nucleotide-binding</keyword>
<dbReference type="InterPro" id="IPR018247">
    <property type="entry name" value="EF_Hand_1_Ca_BS"/>
</dbReference>
<sequence length="770" mass="88606">MSESKPPGIVASKDFGDFKKQKETIVARTTHAGQSKRARIIELIASTEEQLQTSNSIIQNAVTLGESFKVTKQIVNTLLAPAKELADILGSLSEIHPTIGVVATVFKAVVRLETDRQENDRQIAVLYDSMAHMLIVLVYMEDIFERKDGIQHMLTQKLDDIANLIKEFGNFCDVYYKSRSIVRFLRSSKFKEKLSEFAQRFEGTKKGLQNLVSHRTAKLVDKTSEKIDEINANVSQLIKFMEIQTSREREAAELIATKGGTEAVLKDDKLLDEVAQAMGDKITASVQLNLRQDLAQQLVDNRLFFDVKMEGVKEQISEKIERSTNSILLKMEDGPHELVHDPDIKKIWKDMQWRHSVKSRHFVSAVHHHFEQTFIRYHRENGTSHTDLWTLNYLSRVIFYPAIGDAIDEDNSGYVSLHELNHFFSSKPHGWSVPQWLAYWAAGWYKDNLRYRDKIMSRLKLLEDSLQFLRPENEATLRSLIDNIKPQIRRIVLSLYDDVLDYFQGESEESTGLDNLRNQFTAITTKEVEEQLAKSKFELDDKRTLKLVLGRSRFESRLFCVMHRLLKRHHKLFDLAKDNVLQEGVAISMANSWDVIFDAFVQRMRELSESWRQQRMDVELQAQWYSNGLFEDWYTHNKALPEAEDDYGDAWAEEDYDAGTEVDESELVEYATRPSTSTGHYDDVPSILHSPDIEASPIGDMDFRTISSFSGQNLRPGEGYHKRSSSRATNESDRTSTAVTELEDRMKKLEGKVDNLTDLMTQILQQLKGK</sequence>
<dbReference type="AlphaFoldDB" id="A0A8H8NRY0"/>
<gene>
    <name evidence="2" type="ORF">RhiXN_05230</name>
</gene>
<name>A0A8H8NRY0_9AGAM</name>
<evidence type="ECO:0000313" key="2">
    <source>
        <dbReference type="EMBL" id="QRW17228.1"/>
    </source>
</evidence>
<dbReference type="KEGG" id="rsx:RhiXN_05230"/>
<dbReference type="EMBL" id="CP059659">
    <property type="protein sequence ID" value="QRW17228.1"/>
    <property type="molecule type" value="Genomic_DNA"/>
</dbReference>
<keyword evidence="2" id="KW-0067">ATP-binding</keyword>
<proteinExistence type="predicted"/>
<evidence type="ECO:0000313" key="3">
    <source>
        <dbReference type="Proteomes" id="UP000650533"/>
    </source>
</evidence>
<dbReference type="PROSITE" id="PS00018">
    <property type="entry name" value="EF_HAND_1"/>
    <property type="match status" value="1"/>
</dbReference>
<reference evidence="2" key="1">
    <citation type="submission" date="2020-05" db="EMBL/GenBank/DDBJ databases">
        <title>Evolutionary and genomic comparisons of hybrid uninucleate and nonhybrid Rhizoctonia fungi.</title>
        <authorList>
            <person name="Li C."/>
            <person name="Chen X."/>
        </authorList>
    </citation>
    <scope>NUCLEOTIDE SEQUENCE</scope>
    <source>
        <strain evidence="2">AG-1 IA</strain>
    </source>
</reference>
<evidence type="ECO:0000256" key="1">
    <source>
        <dbReference type="SAM" id="MobiDB-lite"/>
    </source>
</evidence>
<accession>A0A8H8NRY0</accession>
<dbReference type="Proteomes" id="UP000650533">
    <property type="component" value="Chromosome 2"/>
</dbReference>
<protein>
    <submittedName>
        <fullName evidence="2">ATP-dependent RNA helicase dbp9</fullName>
    </submittedName>
</protein>
<feature type="region of interest" description="Disordered" evidence="1">
    <location>
        <begin position="709"/>
        <end position="740"/>
    </location>
</feature>
<dbReference type="GO" id="GO:0004386">
    <property type="term" value="F:helicase activity"/>
    <property type="evidence" value="ECO:0007669"/>
    <property type="project" value="UniProtKB-KW"/>
</dbReference>
<keyword evidence="2" id="KW-0378">Hydrolase</keyword>
<dbReference type="RefSeq" id="XP_043177465.1">
    <property type="nucleotide sequence ID" value="XM_043325046.1"/>
</dbReference>
<keyword evidence="2" id="KW-0347">Helicase</keyword>
<dbReference type="GeneID" id="67027509"/>